<dbReference type="AlphaFoldDB" id="A0A369JC16"/>
<accession>A0A369JC16</accession>
<reference evidence="1" key="1">
    <citation type="submission" date="2018-04" db="EMBL/GenBank/DDBJ databases">
        <title>Whole genome sequencing of Hypsizygus marmoreus.</title>
        <authorList>
            <person name="Choi I.-G."/>
            <person name="Min B."/>
            <person name="Kim J.-G."/>
            <person name="Kim S."/>
            <person name="Oh Y.-L."/>
            <person name="Kong W.-S."/>
            <person name="Park H."/>
            <person name="Jeong J."/>
            <person name="Song E.-S."/>
        </authorList>
    </citation>
    <scope>NUCLEOTIDE SEQUENCE [LARGE SCALE GENOMIC DNA]</scope>
    <source>
        <strain evidence="1">51987-8</strain>
    </source>
</reference>
<protein>
    <submittedName>
        <fullName evidence="1">Uncharacterized protein</fullName>
    </submittedName>
</protein>
<evidence type="ECO:0000313" key="1">
    <source>
        <dbReference type="EMBL" id="RDB16406.1"/>
    </source>
</evidence>
<dbReference type="Proteomes" id="UP000076154">
    <property type="component" value="Unassembled WGS sequence"/>
</dbReference>
<proteinExistence type="predicted"/>
<evidence type="ECO:0000313" key="2">
    <source>
        <dbReference type="Proteomes" id="UP000076154"/>
    </source>
</evidence>
<name>A0A369JC16_HYPMA</name>
<dbReference type="InParanoid" id="A0A369JC16"/>
<sequence length="68" mass="7912">MAGPLLIHIRHNRAQIRSHHLQPAQLSHFLDDFKACVLVEISYDPQALRTRTIDKAFFREPILSMSFL</sequence>
<comment type="caution">
    <text evidence="1">The sequence shown here is derived from an EMBL/GenBank/DDBJ whole genome shotgun (WGS) entry which is preliminary data.</text>
</comment>
<keyword evidence="2" id="KW-1185">Reference proteome</keyword>
<gene>
    <name evidence="1" type="ORF">Hypma_002965</name>
</gene>
<organism evidence="1 2">
    <name type="scientific">Hypsizygus marmoreus</name>
    <name type="common">White beech mushroom</name>
    <name type="synonym">Agaricus marmoreus</name>
    <dbReference type="NCBI Taxonomy" id="39966"/>
    <lineage>
        <taxon>Eukaryota</taxon>
        <taxon>Fungi</taxon>
        <taxon>Dikarya</taxon>
        <taxon>Basidiomycota</taxon>
        <taxon>Agaricomycotina</taxon>
        <taxon>Agaricomycetes</taxon>
        <taxon>Agaricomycetidae</taxon>
        <taxon>Agaricales</taxon>
        <taxon>Tricholomatineae</taxon>
        <taxon>Lyophyllaceae</taxon>
        <taxon>Hypsizygus</taxon>
    </lineage>
</organism>
<dbReference type="EMBL" id="LUEZ02000124">
    <property type="protein sequence ID" value="RDB16406.1"/>
    <property type="molecule type" value="Genomic_DNA"/>
</dbReference>